<evidence type="ECO:0000256" key="1">
    <source>
        <dbReference type="SAM" id="MobiDB-lite"/>
    </source>
</evidence>
<feature type="compositionally biased region" description="Low complexity" evidence="1">
    <location>
        <begin position="377"/>
        <end position="395"/>
    </location>
</feature>
<proteinExistence type="predicted"/>
<dbReference type="Proteomes" id="UP000189137">
    <property type="component" value="Unassembled WGS sequence"/>
</dbReference>
<protein>
    <submittedName>
        <fullName evidence="2">Phage portal protein, HK97 family</fullName>
    </submittedName>
</protein>
<name>A0A9X8RJ12_CLODI</name>
<comment type="caution">
    <text evidence="2">The sequence shown here is derived from an EMBL/GenBank/DDBJ whole genome shotgun (WGS) entry which is preliminary data.</text>
</comment>
<feature type="region of interest" description="Disordered" evidence="1">
    <location>
        <begin position="375"/>
        <end position="395"/>
    </location>
</feature>
<accession>A0A9X8RJ12</accession>
<evidence type="ECO:0000313" key="3">
    <source>
        <dbReference type="Proteomes" id="UP000189137"/>
    </source>
</evidence>
<sequence length="395" mass="45309">MNFKNFISNFLFKDKMSGADGEYFKKLEATIFYKEFALKSCISIIANALVLSEFQTFKNGKSIKEKNYYLFNIEPNQNQNATEFWQEVITRLVYDNECLVIQENEQLFVAESFSVDKYVFYEDIYKDVTIRNYKLDRSFRESDVLYFKLNVESIKTVIDYLYNDYKDLLSSAMKGYKKNNSEKGVLEIDTNYPQTKEAQERLNDLMSNKFKRYFESDNAVLPLSNGLKYTENTKASSIKDSRDIRAIIDDVMDFVCAAFHVPAGLVKGNVAGVEGITDNFLNFSVNPVAKLITNELTRKMYGRDNFFEKSYVKVDTQKIANMGLEKISKASDLLFRIGVNSINDNLEMLGREKINESWADEHYVTKNYQSILNPDLKGGANNGNGEKNGVAGNKG</sequence>
<gene>
    <name evidence="2" type="ORF">SAMEA3375112_01977</name>
</gene>
<dbReference type="NCBIfam" id="TIGR01537">
    <property type="entry name" value="portal_HK97"/>
    <property type="match status" value="1"/>
</dbReference>
<dbReference type="EMBL" id="FUPS01000006">
    <property type="protein sequence ID" value="SJS39645.1"/>
    <property type="molecule type" value="Genomic_DNA"/>
</dbReference>
<dbReference type="InterPro" id="IPR006944">
    <property type="entry name" value="Phage/GTA_portal"/>
</dbReference>
<dbReference type="AlphaFoldDB" id="A0A9X8RJ12"/>
<dbReference type="InterPro" id="IPR006427">
    <property type="entry name" value="Portal_HK97"/>
</dbReference>
<dbReference type="Pfam" id="PF04860">
    <property type="entry name" value="Phage_portal"/>
    <property type="match status" value="1"/>
</dbReference>
<evidence type="ECO:0000313" key="2">
    <source>
        <dbReference type="EMBL" id="SJS39645.1"/>
    </source>
</evidence>
<dbReference type="RefSeq" id="WP_021379022.1">
    <property type="nucleotide sequence ID" value="NZ_BINL01000017.1"/>
</dbReference>
<reference evidence="2 3" key="1">
    <citation type="submission" date="2017-02" db="EMBL/GenBank/DDBJ databases">
        <authorList>
            <consortium name="Pathogen Informatics"/>
        </authorList>
    </citation>
    <scope>NUCLEOTIDE SEQUENCE [LARGE SCALE GENOMIC DNA]</scope>
    <source>
        <strain evidence="2 3">VRECD0157</strain>
    </source>
</reference>
<organism evidence="2 3">
    <name type="scientific">Clostridioides difficile</name>
    <name type="common">Peptoclostridium difficile</name>
    <dbReference type="NCBI Taxonomy" id="1496"/>
    <lineage>
        <taxon>Bacteria</taxon>
        <taxon>Bacillati</taxon>
        <taxon>Bacillota</taxon>
        <taxon>Clostridia</taxon>
        <taxon>Peptostreptococcales</taxon>
        <taxon>Peptostreptococcaceae</taxon>
        <taxon>Clostridioides</taxon>
    </lineage>
</organism>